<feature type="transmembrane region" description="Helical" evidence="1">
    <location>
        <begin position="169"/>
        <end position="191"/>
    </location>
</feature>
<dbReference type="PANTHER" id="PTHR30373">
    <property type="entry name" value="UPF0603 PROTEIN YGCG"/>
    <property type="match status" value="1"/>
</dbReference>
<evidence type="ECO:0000256" key="2">
    <source>
        <dbReference type="SAM" id="SignalP"/>
    </source>
</evidence>
<dbReference type="Proteomes" id="UP000034676">
    <property type="component" value="Unassembled WGS sequence"/>
</dbReference>
<dbReference type="Pfam" id="PF04536">
    <property type="entry name" value="TPM_phosphatase"/>
    <property type="match status" value="1"/>
</dbReference>
<dbReference type="AlphaFoldDB" id="A0A0G0UTB5"/>
<dbReference type="PATRIC" id="fig|1618555.3.peg.525"/>
<gene>
    <name evidence="4" type="ORF">UU42_C0006G0007</name>
</gene>
<dbReference type="EMBL" id="LCAO01000006">
    <property type="protein sequence ID" value="KKR91968.1"/>
    <property type="molecule type" value="Genomic_DNA"/>
</dbReference>
<dbReference type="InterPro" id="IPR007621">
    <property type="entry name" value="TPM_dom"/>
</dbReference>
<evidence type="ECO:0000313" key="5">
    <source>
        <dbReference type="Proteomes" id="UP000034676"/>
    </source>
</evidence>
<keyword evidence="2" id="KW-0732">Signal</keyword>
<proteinExistence type="predicted"/>
<feature type="transmembrane region" description="Helical" evidence="1">
    <location>
        <begin position="198"/>
        <end position="226"/>
    </location>
</feature>
<keyword evidence="1" id="KW-0812">Transmembrane</keyword>
<organism evidence="4 5">
    <name type="scientific">Candidatus Woesebacteria bacterium GW2011_GWA1_41_13b</name>
    <dbReference type="NCBI Taxonomy" id="1618555"/>
    <lineage>
        <taxon>Bacteria</taxon>
        <taxon>Candidatus Woeseibacteriota</taxon>
    </lineage>
</organism>
<evidence type="ECO:0000256" key="1">
    <source>
        <dbReference type="SAM" id="Phobius"/>
    </source>
</evidence>
<evidence type="ECO:0000259" key="3">
    <source>
        <dbReference type="Pfam" id="PF04536"/>
    </source>
</evidence>
<feature type="signal peptide" evidence="2">
    <location>
        <begin position="1"/>
        <end position="20"/>
    </location>
</feature>
<evidence type="ECO:0000313" key="4">
    <source>
        <dbReference type="EMBL" id="KKR91968.1"/>
    </source>
</evidence>
<name>A0A0G0UTB5_9BACT</name>
<keyword evidence="1" id="KW-0472">Membrane</keyword>
<accession>A0A0G0UTB5</accession>
<comment type="caution">
    <text evidence="4">The sequence shown here is derived from an EMBL/GenBank/DDBJ whole genome shotgun (WGS) entry which is preliminary data.</text>
</comment>
<dbReference type="PANTHER" id="PTHR30373:SF2">
    <property type="entry name" value="UPF0603 PROTEIN YGCG"/>
    <property type="match status" value="1"/>
</dbReference>
<dbReference type="Gene3D" id="3.10.310.50">
    <property type="match status" value="1"/>
</dbReference>
<reference evidence="4 5" key="1">
    <citation type="journal article" date="2015" name="Nature">
        <title>rRNA introns, odd ribosomes, and small enigmatic genomes across a large radiation of phyla.</title>
        <authorList>
            <person name="Brown C.T."/>
            <person name="Hug L.A."/>
            <person name="Thomas B.C."/>
            <person name="Sharon I."/>
            <person name="Castelle C.J."/>
            <person name="Singh A."/>
            <person name="Wilkins M.J."/>
            <person name="Williams K.H."/>
            <person name="Banfield J.F."/>
        </authorList>
    </citation>
    <scope>NUCLEOTIDE SEQUENCE [LARGE SCALE GENOMIC DNA]</scope>
</reference>
<feature type="domain" description="TPM" evidence="3">
    <location>
        <begin position="30"/>
        <end position="153"/>
    </location>
</feature>
<protein>
    <submittedName>
        <fullName evidence="4">Beta-propeller domain-containing protein, methanol dehydrogenase</fullName>
    </submittedName>
</protein>
<sequence length="279" mass="29706">MLRKLSFSLLLFFFPLSVWAAALPSPTGHINDFASILTTEQKATLETGLVDYETKTSNEIAVLIIKSLDGQNIDDFGIKAFEEWKIGKKGKDNGVLLTIAIDDRKMRIDVGYGLEGQLTDSKSGDIIRNIISPEFKKGDYYSGITSGLLAIQEAIAGTYSSSPQTSSDVIFWIIMLWVGGSFLIYFCSFLARSKSFWAGGVIGVIIGIIASSVIAAVILGLLGLLLDWLLSKNYQKLKASGKKTTWWDSGGGFFTGGGSSSGGGFCGGSSGGGGSSGSW</sequence>
<keyword evidence="1" id="KW-1133">Transmembrane helix</keyword>
<feature type="chain" id="PRO_5002534768" evidence="2">
    <location>
        <begin position="21"/>
        <end position="279"/>
    </location>
</feature>